<dbReference type="GO" id="GO:0006865">
    <property type="term" value="P:amino acid transport"/>
    <property type="evidence" value="ECO:0007669"/>
    <property type="project" value="UniProtKB-KW"/>
</dbReference>
<dbReference type="InterPro" id="IPR035906">
    <property type="entry name" value="MetI-like_sf"/>
</dbReference>
<dbReference type="InterPro" id="IPR000515">
    <property type="entry name" value="MetI-like"/>
</dbReference>
<keyword evidence="3 9" id="KW-0813">Transport</keyword>
<evidence type="ECO:0000256" key="2">
    <source>
        <dbReference type="ARBA" id="ARBA00010072"/>
    </source>
</evidence>
<dbReference type="PANTHER" id="PTHR30614">
    <property type="entry name" value="MEMBRANE COMPONENT OF AMINO ACID ABC TRANSPORTER"/>
    <property type="match status" value="1"/>
</dbReference>
<sequence length="399" mass="43632">MAQTTTDKSTHAPPPPRGSLWHNERFRNIFYQVLAVVLIIALGSFLLSNVLHNLEERSIRTGFDFLEREAGFRIGESLIEYSAESNYGRAYVVGILNTLRVAFLGIILATLIGILLGISRLSPNWLIVQLATVYIETIRNIPLLLQLFFWYAVVTGILPPVRQALNLLPGVYLSKSGLMFPAAVPHPVHPYVMGAVVVGCILAWVVARQAKRHLERTGQQRPVLLPALGCIIGLPLVVWLIGGAPTALDVPTLTRFTFTGGNSITPEFLALLLGLITYTAAFIAENVRGGIQAVPWGQTEAASALGLRRSTALRLVILPQALRIIIPPTTSQYLNLTKNSSLAVAIGYPDLVSVTNTSLNQTGQAIECIAIMMAVYLTISLTISLIMNWYNNYVALVER</sequence>
<evidence type="ECO:0000256" key="4">
    <source>
        <dbReference type="ARBA" id="ARBA00022475"/>
    </source>
</evidence>
<name>W4LJS3_ENTF1</name>
<dbReference type="GO" id="GO:0043190">
    <property type="term" value="C:ATP-binding cassette (ABC) transporter complex"/>
    <property type="evidence" value="ECO:0007669"/>
    <property type="project" value="InterPro"/>
</dbReference>
<keyword evidence="4" id="KW-1003">Cell membrane</keyword>
<dbReference type="PATRIC" id="fig|1429438.4.peg.3874"/>
<dbReference type="InterPro" id="IPR043429">
    <property type="entry name" value="ArtM/GltK/GlnP/TcyL/YhdX-like"/>
</dbReference>
<comment type="caution">
    <text evidence="11">The sequence shown here is derived from an EMBL/GenBank/DDBJ whole genome shotgun (WGS) entry which is preliminary data.</text>
</comment>
<evidence type="ECO:0000259" key="10">
    <source>
        <dbReference type="PROSITE" id="PS50928"/>
    </source>
</evidence>
<evidence type="ECO:0000256" key="8">
    <source>
        <dbReference type="ARBA" id="ARBA00023136"/>
    </source>
</evidence>
<dbReference type="PROSITE" id="PS50928">
    <property type="entry name" value="ABC_TM1"/>
    <property type="match status" value="1"/>
</dbReference>
<evidence type="ECO:0000256" key="9">
    <source>
        <dbReference type="RuleBase" id="RU363032"/>
    </source>
</evidence>
<dbReference type="Gene3D" id="1.10.3720.10">
    <property type="entry name" value="MetI-like"/>
    <property type="match status" value="2"/>
</dbReference>
<accession>W4LJS3</accession>
<keyword evidence="6" id="KW-0029">Amino-acid transport</keyword>
<dbReference type="AlphaFoldDB" id="W4LJS3"/>
<feature type="transmembrane region" description="Helical" evidence="9">
    <location>
        <begin position="264"/>
        <end position="284"/>
    </location>
</feature>
<dbReference type="InterPro" id="IPR010065">
    <property type="entry name" value="AA_ABC_transptr_permease_3TM"/>
</dbReference>
<keyword evidence="12" id="KW-1185">Reference proteome</keyword>
<dbReference type="NCBIfam" id="TIGR01726">
    <property type="entry name" value="HEQRo_perm_3TM"/>
    <property type="match status" value="1"/>
</dbReference>
<keyword evidence="7 9" id="KW-1133">Transmembrane helix</keyword>
<dbReference type="Pfam" id="PF00528">
    <property type="entry name" value="BPD_transp_1"/>
    <property type="match status" value="1"/>
</dbReference>
<proteinExistence type="inferred from homology"/>
<keyword evidence="8 9" id="KW-0472">Membrane</keyword>
<evidence type="ECO:0000256" key="1">
    <source>
        <dbReference type="ARBA" id="ARBA00004429"/>
    </source>
</evidence>
<dbReference type="EMBL" id="AZHW01000579">
    <property type="protein sequence ID" value="ETW98169.1"/>
    <property type="molecule type" value="Genomic_DNA"/>
</dbReference>
<gene>
    <name evidence="11" type="ORF">ETSY1_19890</name>
</gene>
<feature type="transmembrane region" description="Helical" evidence="9">
    <location>
        <begin position="223"/>
        <end position="244"/>
    </location>
</feature>
<evidence type="ECO:0000256" key="7">
    <source>
        <dbReference type="ARBA" id="ARBA00022989"/>
    </source>
</evidence>
<feature type="transmembrane region" description="Helical" evidence="9">
    <location>
        <begin position="190"/>
        <end position="207"/>
    </location>
</feature>
<feature type="transmembrane region" description="Helical" evidence="9">
    <location>
        <begin position="29"/>
        <end position="51"/>
    </location>
</feature>
<dbReference type="HOGENOM" id="CLU_019602_8_0_7"/>
<dbReference type="CDD" id="cd06261">
    <property type="entry name" value="TM_PBP2"/>
    <property type="match status" value="1"/>
</dbReference>
<dbReference type="PANTHER" id="PTHR30614:SF37">
    <property type="entry name" value="AMINO-ACID ABC TRANSPORTER PERMEASE PROTEIN YHDX-RELATED"/>
    <property type="match status" value="1"/>
</dbReference>
<dbReference type="Proteomes" id="UP000019141">
    <property type="component" value="Unassembled WGS sequence"/>
</dbReference>
<comment type="similarity">
    <text evidence="2">Belongs to the binding-protein-dependent transport system permease family. HisMQ subfamily.</text>
</comment>
<evidence type="ECO:0000256" key="6">
    <source>
        <dbReference type="ARBA" id="ARBA00022970"/>
    </source>
</evidence>
<evidence type="ECO:0000313" key="12">
    <source>
        <dbReference type="Proteomes" id="UP000019141"/>
    </source>
</evidence>
<feature type="transmembrane region" description="Helical" evidence="9">
    <location>
        <begin position="141"/>
        <end position="158"/>
    </location>
</feature>
<comment type="subcellular location">
    <subcellularLocation>
        <location evidence="1">Cell inner membrane</location>
        <topology evidence="1">Multi-pass membrane protein</topology>
    </subcellularLocation>
    <subcellularLocation>
        <location evidence="9">Cell membrane</location>
        <topology evidence="9">Multi-pass membrane protein</topology>
    </subcellularLocation>
</comment>
<evidence type="ECO:0000256" key="5">
    <source>
        <dbReference type="ARBA" id="ARBA00022692"/>
    </source>
</evidence>
<protein>
    <submittedName>
        <fullName evidence="11">ABC transporter permease</fullName>
    </submittedName>
</protein>
<evidence type="ECO:0000313" key="11">
    <source>
        <dbReference type="EMBL" id="ETW98169.1"/>
    </source>
</evidence>
<dbReference type="GO" id="GO:0022857">
    <property type="term" value="F:transmembrane transporter activity"/>
    <property type="evidence" value="ECO:0007669"/>
    <property type="project" value="InterPro"/>
</dbReference>
<keyword evidence="5 9" id="KW-0812">Transmembrane</keyword>
<dbReference type="SUPFAM" id="SSF161098">
    <property type="entry name" value="MetI-like"/>
    <property type="match status" value="2"/>
</dbReference>
<feature type="transmembrane region" description="Helical" evidence="9">
    <location>
        <begin position="101"/>
        <end position="121"/>
    </location>
</feature>
<feature type="domain" description="ABC transmembrane type-1" evidence="10">
    <location>
        <begin position="95"/>
        <end position="387"/>
    </location>
</feature>
<evidence type="ECO:0000256" key="3">
    <source>
        <dbReference type="ARBA" id="ARBA00022448"/>
    </source>
</evidence>
<feature type="transmembrane region" description="Helical" evidence="9">
    <location>
        <begin position="368"/>
        <end position="390"/>
    </location>
</feature>
<organism evidence="11 12">
    <name type="scientific">Entotheonella factor</name>
    <dbReference type="NCBI Taxonomy" id="1429438"/>
    <lineage>
        <taxon>Bacteria</taxon>
        <taxon>Pseudomonadati</taxon>
        <taxon>Nitrospinota/Tectimicrobiota group</taxon>
        <taxon>Candidatus Tectimicrobiota</taxon>
        <taxon>Candidatus Entotheonellia</taxon>
        <taxon>Candidatus Entotheonellales</taxon>
        <taxon>Candidatus Entotheonellaceae</taxon>
        <taxon>Candidatus Entotheonella</taxon>
    </lineage>
</organism>
<reference evidence="11 12" key="1">
    <citation type="journal article" date="2014" name="Nature">
        <title>An environmental bacterial taxon with a large and distinct metabolic repertoire.</title>
        <authorList>
            <person name="Wilson M.C."/>
            <person name="Mori T."/>
            <person name="Ruckert C."/>
            <person name="Uria A.R."/>
            <person name="Helf M.J."/>
            <person name="Takada K."/>
            <person name="Gernert C."/>
            <person name="Steffens U.A."/>
            <person name="Heycke N."/>
            <person name="Schmitt S."/>
            <person name="Rinke C."/>
            <person name="Helfrich E.J."/>
            <person name="Brachmann A.O."/>
            <person name="Gurgui C."/>
            <person name="Wakimoto T."/>
            <person name="Kracht M."/>
            <person name="Crusemann M."/>
            <person name="Hentschel U."/>
            <person name="Abe I."/>
            <person name="Matsunaga S."/>
            <person name="Kalinowski J."/>
            <person name="Takeyama H."/>
            <person name="Piel J."/>
        </authorList>
    </citation>
    <scope>NUCLEOTIDE SEQUENCE [LARGE SCALE GENOMIC DNA]</scope>
    <source>
        <strain evidence="12">TSY1</strain>
    </source>
</reference>